<name>A0A1F6D4M8_HANXR</name>
<reference evidence="2 3" key="1">
    <citation type="journal article" date="2016" name="Nat. Commun.">
        <title>Thousands of microbial genomes shed light on interconnected biogeochemical processes in an aquifer system.</title>
        <authorList>
            <person name="Anantharaman K."/>
            <person name="Brown C.T."/>
            <person name="Hug L.A."/>
            <person name="Sharon I."/>
            <person name="Castelle C.J."/>
            <person name="Probst A.J."/>
            <person name="Thomas B.C."/>
            <person name="Singh A."/>
            <person name="Wilkins M.J."/>
            <person name="Karaoz U."/>
            <person name="Brodie E.L."/>
            <person name="Williams K.H."/>
            <person name="Hubbard S.S."/>
            <person name="Banfield J.F."/>
        </authorList>
    </citation>
    <scope>NUCLEOTIDE SEQUENCE [LARGE SCALE GENOMIC DNA]</scope>
    <source>
        <strain evidence="3">RIFCSPLOWO2_12_FULL_64_10</strain>
    </source>
</reference>
<protein>
    <submittedName>
        <fullName evidence="2">Uncharacterized protein</fullName>
    </submittedName>
</protein>
<sequence>MNQGPGILGMIAHDGVQYPGDRGEHGRSVGGLPPKPPREDRQYQFVSCAANGRCGGDQGQAPAKMARRDRAGGVAVPEAFKFHGPVEAAAADIEGGVGVDRAVVDETRQPASATIAAGEGATGAEEIVGMMGTAA</sequence>
<dbReference type="AlphaFoldDB" id="A0A1F6D4M8"/>
<dbReference type="EMBL" id="MFKF01000033">
    <property type="protein sequence ID" value="OGG56388.1"/>
    <property type="molecule type" value="Genomic_DNA"/>
</dbReference>
<feature type="region of interest" description="Disordered" evidence="1">
    <location>
        <begin position="1"/>
        <end position="40"/>
    </location>
</feature>
<gene>
    <name evidence="2" type="ORF">A3F84_20820</name>
</gene>
<dbReference type="Proteomes" id="UP000178606">
    <property type="component" value="Unassembled WGS sequence"/>
</dbReference>
<evidence type="ECO:0000256" key="1">
    <source>
        <dbReference type="SAM" id="MobiDB-lite"/>
    </source>
</evidence>
<comment type="caution">
    <text evidence="2">The sequence shown here is derived from an EMBL/GenBank/DDBJ whole genome shotgun (WGS) entry which is preliminary data.</text>
</comment>
<evidence type="ECO:0000313" key="2">
    <source>
        <dbReference type="EMBL" id="OGG56388.1"/>
    </source>
</evidence>
<organism evidence="2 3">
    <name type="scientific">Handelsmanbacteria sp. (strain RIFCSPLOWO2_12_FULL_64_10)</name>
    <dbReference type="NCBI Taxonomy" id="1817868"/>
    <lineage>
        <taxon>Bacteria</taxon>
        <taxon>Candidatus Handelsmaniibacteriota</taxon>
    </lineage>
</organism>
<proteinExistence type="predicted"/>
<accession>A0A1F6D4M8</accession>
<evidence type="ECO:0000313" key="3">
    <source>
        <dbReference type="Proteomes" id="UP000178606"/>
    </source>
</evidence>